<evidence type="ECO:0000256" key="9">
    <source>
        <dbReference type="PROSITE-ProRule" id="PRU00175"/>
    </source>
</evidence>
<feature type="region of interest" description="Disordered" evidence="10">
    <location>
        <begin position="218"/>
        <end position="267"/>
    </location>
</feature>
<gene>
    <name evidence="14" type="ORF">QN277_009956</name>
</gene>
<evidence type="ECO:0000256" key="10">
    <source>
        <dbReference type="SAM" id="MobiDB-lite"/>
    </source>
</evidence>
<dbReference type="AlphaFoldDB" id="A0AAE1IQ29"/>
<keyword evidence="2" id="KW-0479">Metal-binding</keyword>
<feature type="domain" description="BRCT" evidence="12">
    <location>
        <begin position="879"/>
        <end position="995"/>
    </location>
</feature>
<dbReference type="InterPro" id="IPR034732">
    <property type="entry name" value="EPHD"/>
</dbReference>
<dbReference type="FunFam" id="3.30.40.10:FF:000310">
    <property type="entry name" value="Breast cancer associated RING 1"/>
    <property type="match status" value="1"/>
</dbReference>
<dbReference type="Gene3D" id="3.40.50.10190">
    <property type="entry name" value="BRCT domain"/>
    <property type="match status" value="2"/>
</dbReference>
<dbReference type="InterPro" id="IPR001965">
    <property type="entry name" value="Znf_PHD"/>
</dbReference>
<feature type="compositionally biased region" description="Polar residues" evidence="10">
    <location>
        <begin position="730"/>
        <end position="740"/>
    </location>
</feature>
<dbReference type="PANTHER" id="PTHR13763:SF0">
    <property type="entry name" value="BREAST CANCER TYPE 1 SUSCEPTIBILITY PROTEIN"/>
    <property type="match status" value="1"/>
</dbReference>
<dbReference type="SMART" id="SM00249">
    <property type="entry name" value="PHD"/>
    <property type="match status" value="1"/>
</dbReference>
<dbReference type="GO" id="GO:0004842">
    <property type="term" value="F:ubiquitin-protein transferase activity"/>
    <property type="evidence" value="ECO:0007669"/>
    <property type="project" value="TreeGrafter"/>
</dbReference>
<dbReference type="FunFam" id="3.30.40.10:FF:000352">
    <property type="entry name" value="Breast cancer associated RING 1"/>
    <property type="match status" value="1"/>
</dbReference>
<keyword evidence="6" id="KW-0862">Zinc</keyword>
<name>A0AAE1IQ29_9FABA</name>
<keyword evidence="5 9" id="KW-0863">Zinc-finger</keyword>
<evidence type="ECO:0000256" key="8">
    <source>
        <dbReference type="ARBA" id="ARBA00023242"/>
    </source>
</evidence>
<dbReference type="CDD" id="cd17734">
    <property type="entry name" value="BRCT_Bard1_rpt1"/>
    <property type="match status" value="1"/>
</dbReference>
<feature type="domain" description="PHD-type" evidence="13">
    <location>
        <begin position="602"/>
        <end position="722"/>
    </location>
</feature>
<dbReference type="InterPro" id="IPR017907">
    <property type="entry name" value="Znf_RING_CS"/>
</dbReference>
<feature type="region of interest" description="Disordered" evidence="10">
    <location>
        <begin position="554"/>
        <end position="584"/>
    </location>
</feature>
<dbReference type="Pfam" id="PF13923">
    <property type="entry name" value="zf-C3HC4_2"/>
    <property type="match status" value="1"/>
</dbReference>
<dbReference type="InterPro" id="IPR001357">
    <property type="entry name" value="BRCT_dom"/>
</dbReference>
<keyword evidence="4" id="KW-0227">DNA damage</keyword>
<feature type="domain" description="RING-type" evidence="11">
    <location>
        <begin position="16"/>
        <end position="54"/>
    </location>
</feature>
<dbReference type="SUPFAM" id="SSF57850">
    <property type="entry name" value="RING/U-box"/>
    <property type="match status" value="1"/>
</dbReference>
<dbReference type="PROSITE" id="PS50089">
    <property type="entry name" value="ZF_RING_2"/>
    <property type="match status" value="1"/>
</dbReference>
<dbReference type="InterPro" id="IPR031099">
    <property type="entry name" value="BRCA1-associated"/>
</dbReference>
<keyword evidence="15" id="KW-1185">Reference proteome</keyword>
<feature type="compositionally biased region" description="Basic residues" evidence="10">
    <location>
        <begin position="353"/>
        <end position="363"/>
    </location>
</feature>
<keyword evidence="8" id="KW-0539">Nucleus</keyword>
<sequence length="995" mass="111579">MGDPTHLEQMGRELKCPICWSLLNSAVSLTCNHVFCNSCIVKSMKSGSGCPVCKVPFQRREIRAAPHMDSLVSIYKSMEVSSGVNLFVTQNVPAAQLLDGEKQCDGDTNCGEQVAGDACRNHSETKETRKRKVARKETKVSKKNSVADSVKPTFPTKKRVQVPQSPLSKTPFKNADLRPSLSEIIKEGGKEGLAASKGKPIRNEEEVALSPFFWLRDEKDGEKSTQGTVEEKLSDTPTPNLPSFSDLRDSDDENPSKATPAGDEQDKTFVDFFDSEMFEWTQRPCSPELCSSPFRMQVEDTGEADKNQVKDYVPDSLDLEENQLSAENTKFENMKEGTDLNTVTPGVASLQKNTRKRGRKATKKPQEEQTEKHGVSINGTDFVPERLSKDSHEQTWDNKPDSSNQGRTNRRSKKTRFNTTSKPTPQTARALSDISGIIVNREGKMVNDSPASPCNQEHDKDYNLKNSKKSQRKGSEKQKLDNVRNIVEDSSSIQNFNNEYAGFQSPSLSLQMDNNGKPFSSRQIEISYGRKSKSCYRELKNNKRLKGASDCISQQAHGEEIQPAERIHQNPESGALSESLKEKHRPGTDQVVLRKCETHNKKFECAFCLSSEESEASGEMVHYYKGKPVAADHEGGSKVIHSHRNCTEWAPNVYFDEDVAINLEAEISRSRRIKCSFCGLKGAALGCFEKSCRRSFHVTCAKCTSQCRWDMDNFVMLCPLHASLKLPCESTGTPNRSSKCTARERKNQRNNTAGKDEPVVQNLNARWSYKKIVLCCSALSGPDRDVVSEFERVTKVTVLKKWDASVTHVIASTDDHGACKRTLKVLLGILEGKWILNVEWIKACMQAMEPVDEERYEITVDIHGIQDGPRLGRLRVLSKQPKLFDGYKFYFMGDFMPSYKGYLQDLVTAAGGTFLHRKPLCRDQKALSPDRHPSQTFVIYSLELPDKFDPFKRETILSQRRNDAEALASSTRSKAASNTWILDSIAACRLQSLVQ</sequence>
<dbReference type="PROSITE" id="PS50172">
    <property type="entry name" value="BRCT"/>
    <property type="match status" value="2"/>
</dbReference>
<evidence type="ECO:0000256" key="1">
    <source>
        <dbReference type="ARBA" id="ARBA00004123"/>
    </source>
</evidence>
<evidence type="ECO:0000256" key="3">
    <source>
        <dbReference type="ARBA" id="ARBA00022737"/>
    </source>
</evidence>
<dbReference type="FunFam" id="3.40.50.10190:FF:000006">
    <property type="entry name" value="Breast cancer type 1 susceptibility protein homolog"/>
    <property type="match status" value="1"/>
</dbReference>
<dbReference type="PROSITE" id="PS51805">
    <property type="entry name" value="EPHD"/>
    <property type="match status" value="1"/>
</dbReference>
<evidence type="ECO:0000313" key="14">
    <source>
        <dbReference type="EMBL" id="KAK4254598.1"/>
    </source>
</evidence>
<feature type="compositionally biased region" description="Basic and acidic residues" evidence="10">
    <location>
        <begin position="557"/>
        <end position="569"/>
    </location>
</feature>
<dbReference type="InterPro" id="IPR001841">
    <property type="entry name" value="Znf_RING"/>
</dbReference>
<dbReference type="GO" id="GO:0008270">
    <property type="term" value="F:zinc ion binding"/>
    <property type="evidence" value="ECO:0007669"/>
    <property type="project" value="UniProtKB-KW"/>
</dbReference>
<dbReference type="SMART" id="SM00184">
    <property type="entry name" value="RING"/>
    <property type="match status" value="2"/>
</dbReference>
<organism evidence="14 15">
    <name type="scientific">Acacia crassicarpa</name>
    <name type="common">northern wattle</name>
    <dbReference type="NCBI Taxonomy" id="499986"/>
    <lineage>
        <taxon>Eukaryota</taxon>
        <taxon>Viridiplantae</taxon>
        <taxon>Streptophyta</taxon>
        <taxon>Embryophyta</taxon>
        <taxon>Tracheophyta</taxon>
        <taxon>Spermatophyta</taxon>
        <taxon>Magnoliopsida</taxon>
        <taxon>eudicotyledons</taxon>
        <taxon>Gunneridae</taxon>
        <taxon>Pentapetalae</taxon>
        <taxon>rosids</taxon>
        <taxon>fabids</taxon>
        <taxon>Fabales</taxon>
        <taxon>Fabaceae</taxon>
        <taxon>Caesalpinioideae</taxon>
        <taxon>mimosoid clade</taxon>
        <taxon>Acacieae</taxon>
        <taxon>Acacia</taxon>
    </lineage>
</organism>
<feature type="domain" description="BRCT" evidence="12">
    <location>
        <begin position="806"/>
        <end position="858"/>
    </location>
</feature>
<dbReference type="GO" id="GO:0000724">
    <property type="term" value="P:double-strand break repair via homologous recombination"/>
    <property type="evidence" value="ECO:0007669"/>
    <property type="project" value="TreeGrafter"/>
</dbReference>
<keyword evidence="7" id="KW-0234">DNA repair</keyword>
<comment type="subcellular location">
    <subcellularLocation>
        <location evidence="1">Nucleus</location>
    </subcellularLocation>
</comment>
<dbReference type="PIRSF" id="PIRSF001734">
    <property type="entry name" value="BRCA1"/>
    <property type="match status" value="1"/>
</dbReference>
<feature type="compositionally biased region" description="Basic and acidic residues" evidence="10">
    <location>
        <begin position="364"/>
        <end position="374"/>
    </location>
</feature>
<protein>
    <recommendedName>
        <fullName evidence="16">Protein BREAST CANCER SUSCEPTIBILITY 1 homolog</fullName>
    </recommendedName>
</protein>
<feature type="compositionally biased region" description="Basic and acidic residues" evidence="10">
    <location>
        <begin position="329"/>
        <end position="338"/>
    </location>
</feature>
<comment type="caution">
    <text evidence="14">The sequence shown here is derived from an EMBL/GenBank/DDBJ whole genome shotgun (WGS) entry which is preliminary data.</text>
</comment>
<evidence type="ECO:0000256" key="2">
    <source>
        <dbReference type="ARBA" id="ARBA00022723"/>
    </source>
</evidence>
<feature type="compositionally biased region" description="Polar residues" evidence="10">
    <location>
        <begin position="417"/>
        <end position="429"/>
    </location>
</feature>
<keyword evidence="3" id="KW-0677">Repeat</keyword>
<dbReference type="GO" id="GO:0005634">
    <property type="term" value="C:nucleus"/>
    <property type="evidence" value="ECO:0007669"/>
    <property type="project" value="UniProtKB-SubCell"/>
</dbReference>
<feature type="compositionally biased region" description="Basic and acidic residues" evidence="10">
    <location>
        <begin position="383"/>
        <end position="400"/>
    </location>
</feature>
<evidence type="ECO:0000259" key="12">
    <source>
        <dbReference type="PROSITE" id="PS50172"/>
    </source>
</evidence>
<evidence type="ECO:0008006" key="16">
    <source>
        <dbReference type="Google" id="ProtNLM"/>
    </source>
</evidence>
<feature type="region of interest" description="Disordered" evidence="10">
    <location>
        <begin position="328"/>
        <end position="481"/>
    </location>
</feature>
<dbReference type="SUPFAM" id="SSF52113">
    <property type="entry name" value="BRCT domain"/>
    <property type="match status" value="2"/>
</dbReference>
<evidence type="ECO:0000256" key="7">
    <source>
        <dbReference type="ARBA" id="ARBA00023204"/>
    </source>
</evidence>
<feature type="region of interest" description="Disordered" evidence="10">
    <location>
        <begin position="121"/>
        <end position="179"/>
    </location>
</feature>
<dbReference type="GO" id="GO:0045944">
    <property type="term" value="P:positive regulation of transcription by RNA polymerase II"/>
    <property type="evidence" value="ECO:0007669"/>
    <property type="project" value="TreeGrafter"/>
</dbReference>
<feature type="region of interest" description="Disordered" evidence="10">
    <location>
        <begin position="730"/>
        <end position="755"/>
    </location>
</feature>
<feature type="compositionally biased region" description="Basic and acidic residues" evidence="10">
    <location>
        <begin position="218"/>
        <end position="234"/>
    </location>
</feature>
<dbReference type="InterPro" id="IPR036420">
    <property type="entry name" value="BRCT_dom_sf"/>
</dbReference>
<dbReference type="Proteomes" id="UP001293593">
    <property type="component" value="Unassembled WGS sequence"/>
</dbReference>
<dbReference type="PANTHER" id="PTHR13763">
    <property type="entry name" value="BREAST CANCER TYPE 1 SUSCEPTIBILITY PROTEIN BRCA1"/>
    <property type="match status" value="1"/>
</dbReference>
<dbReference type="Pfam" id="PF00533">
    <property type="entry name" value="BRCT"/>
    <property type="match status" value="1"/>
</dbReference>
<dbReference type="PROSITE" id="PS00518">
    <property type="entry name" value="ZF_RING_1"/>
    <property type="match status" value="1"/>
</dbReference>
<dbReference type="Pfam" id="PF13771">
    <property type="entry name" value="zf-HC5HC2H"/>
    <property type="match status" value="1"/>
</dbReference>
<dbReference type="InterPro" id="IPR013083">
    <property type="entry name" value="Znf_RING/FYVE/PHD"/>
</dbReference>
<dbReference type="SMART" id="SM00292">
    <property type="entry name" value="BRCT"/>
    <property type="match status" value="2"/>
</dbReference>
<reference evidence="14" key="1">
    <citation type="submission" date="2023-10" db="EMBL/GenBank/DDBJ databases">
        <title>Chromosome-level genome of the transformable northern wattle, Acacia crassicarpa.</title>
        <authorList>
            <person name="Massaro I."/>
            <person name="Sinha N.R."/>
            <person name="Poethig S."/>
            <person name="Leichty A.R."/>
        </authorList>
    </citation>
    <scope>NUCLEOTIDE SEQUENCE</scope>
    <source>
        <strain evidence="14">Acra3RX</strain>
        <tissue evidence="14">Leaf</tissue>
    </source>
</reference>
<dbReference type="CDD" id="cd15571">
    <property type="entry name" value="ePHD"/>
    <property type="match status" value="1"/>
</dbReference>
<dbReference type="EMBL" id="JAWXYG010000014">
    <property type="protein sequence ID" value="KAK4254598.1"/>
    <property type="molecule type" value="Genomic_DNA"/>
</dbReference>
<accession>A0AAE1IQ29</accession>
<evidence type="ECO:0000313" key="15">
    <source>
        <dbReference type="Proteomes" id="UP001293593"/>
    </source>
</evidence>
<evidence type="ECO:0000256" key="4">
    <source>
        <dbReference type="ARBA" id="ARBA00022763"/>
    </source>
</evidence>
<evidence type="ECO:0000259" key="11">
    <source>
        <dbReference type="PROSITE" id="PS50089"/>
    </source>
</evidence>
<evidence type="ECO:0000256" key="5">
    <source>
        <dbReference type="ARBA" id="ARBA00022771"/>
    </source>
</evidence>
<dbReference type="Gene3D" id="3.30.40.10">
    <property type="entry name" value="Zinc/RING finger domain, C3HC4 (zinc finger)"/>
    <property type="match status" value="2"/>
</dbReference>
<evidence type="ECO:0000259" key="13">
    <source>
        <dbReference type="PROSITE" id="PS51805"/>
    </source>
</evidence>
<evidence type="ECO:0000256" key="6">
    <source>
        <dbReference type="ARBA" id="ARBA00022833"/>
    </source>
</evidence>
<proteinExistence type="predicted"/>